<dbReference type="Proteomes" id="UP000186922">
    <property type="component" value="Unassembled WGS sequence"/>
</dbReference>
<evidence type="ECO:0000313" key="3">
    <source>
        <dbReference type="Proteomes" id="UP000186922"/>
    </source>
</evidence>
<proteinExistence type="predicted"/>
<dbReference type="InterPro" id="IPR058580">
    <property type="entry name" value="DUF2828"/>
</dbReference>
<dbReference type="InterPro" id="IPR011205">
    <property type="entry name" value="UCP015417_vWA"/>
</dbReference>
<evidence type="ECO:0000259" key="1">
    <source>
        <dbReference type="Pfam" id="PF11443"/>
    </source>
</evidence>
<accession>A0A1D1V6I3</accession>
<dbReference type="EMBL" id="BDGG01000002">
    <property type="protein sequence ID" value="GAU94118.1"/>
    <property type="molecule type" value="Genomic_DNA"/>
</dbReference>
<comment type="caution">
    <text evidence="2">The sequence shown here is derived from an EMBL/GenBank/DDBJ whole genome shotgun (WGS) entry which is preliminary data.</text>
</comment>
<dbReference type="PANTHER" id="PTHR31373">
    <property type="entry name" value="OS06G0652100 PROTEIN"/>
    <property type="match status" value="1"/>
</dbReference>
<dbReference type="Pfam" id="PF11443">
    <property type="entry name" value="DUF2828"/>
    <property type="match status" value="1"/>
</dbReference>
<dbReference type="OrthoDB" id="1934832at2759"/>
<keyword evidence="3" id="KW-1185">Reference proteome</keyword>
<gene>
    <name evidence="2" type="primary">RvY_05947-1</name>
    <name evidence="2" type="synonym">RvY_05947.1</name>
    <name evidence="2" type="ORF">RvY_05947</name>
</gene>
<organism evidence="2 3">
    <name type="scientific">Ramazzottius varieornatus</name>
    <name type="common">Water bear</name>
    <name type="synonym">Tardigrade</name>
    <dbReference type="NCBI Taxonomy" id="947166"/>
    <lineage>
        <taxon>Eukaryota</taxon>
        <taxon>Metazoa</taxon>
        <taxon>Ecdysozoa</taxon>
        <taxon>Tardigrada</taxon>
        <taxon>Eutardigrada</taxon>
        <taxon>Parachela</taxon>
        <taxon>Hypsibioidea</taxon>
        <taxon>Ramazzottiidae</taxon>
        <taxon>Ramazzottius</taxon>
    </lineage>
</organism>
<dbReference type="PANTHER" id="PTHR31373:SF27">
    <property type="entry name" value="TROVE DOMAIN-CONTAINING PROTEIN"/>
    <property type="match status" value="1"/>
</dbReference>
<evidence type="ECO:0000313" key="2">
    <source>
        <dbReference type="EMBL" id="GAU94118.1"/>
    </source>
</evidence>
<dbReference type="AlphaFoldDB" id="A0A1D1V6I3"/>
<name>A0A1D1V6I3_RAMVA</name>
<sequence length="165" mass="18388">MADPSKVMEAGPAKEAYDLLEREYYGNRTLTENAAGAFVTTGDHCLNLFATVVRSTSVSTLLQDFVGAWNEDPNKAVKLLYNLREIRGGKGEKKLPLTLMYALSCWKPMTYLANLQNFMELGYKDLLVISELAVRCAHIPNLKRFPQLGDGLELALMAAQLNQDE</sequence>
<feature type="domain" description="DUF2828" evidence="1">
    <location>
        <begin position="31"/>
        <end position="119"/>
    </location>
</feature>
<protein>
    <recommendedName>
        <fullName evidence="1">DUF2828 domain-containing protein</fullName>
    </recommendedName>
</protein>
<reference evidence="2 3" key="1">
    <citation type="journal article" date="2016" name="Nat. Commun.">
        <title>Extremotolerant tardigrade genome and improved radiotolerance of human cultured cells by tardigrade-unique protein.</title>
        <authorList>
            <person name="Hashimoto T."/>
            <person name="Horikawa D.D."/>
            <person name="Saito Y."/>
            <person name="Kuwahara H."/>
            <person name="Kozuka-Hata H."/>
            <person name="Shin-I T."/>
            <person name="Minakuchi Y."/>
            <person name="Ohishi K."/>
            <person name="Motoyama A."/>
            <person name="Aizu T."/>
            <person name="Enomoto A."/>
            <person name="Kondo K."/>
            <person name="Tanaka S."/>
            <person name="Hara Y."/>
            <person name="Koshikawa S."/>
            <person name="Sagara H."/>
            <person name="Miura T."/>
            <person name="Yokobori S."/>
            <person name="Miyagawa K."/>
            <person name="Suzuki Y."/>
            <person name="Kubo T."/>
            <person name="Oyama M."/>
            <person name="Kohara Y."/>
            <person name="Fujiyama A."/>
            <person name="Arakawa K."/>
            <person name="Katayama T."/>
            <person name="Toyoda A."/>
            <person name="Kunieda T."/>
        </authorList>
    </citation>
    <scope>NUCLEOTIDE SEQUENCE [LARGE SCALE GENOMIC DNA]</scope>
    <source>
        <strain evidence="2 3">YOKOZUNA-1</strain>
    </source>
</reference>